<sequence>METELPRGAMVVVAVLGGLAVDGAGRDGASITLNTDRIGALVWGRQARLYGAVRGRLRPIVSGRCTITPQRPMNT</sequence>
<name>A0A5B7EZX1_PORTR</name>
<dbReference type="EMBL" id="VSRR010004056">
    <property type="protein sequence ID" value="MPC38403.1"/>
    <property type="molecule type" value="Genomic_DNA"/>
</dbReference>
<gene>
    <name evidence="1" type="ORF">E2C01_031908</name>
</gene>
<dbReference type="Proteomes" id="UP000324222">
    <property type="component" value="Unassembled WGS sequence"/>
</dbReference>
<evidence type="ECO:0000313" key="2">
    <source>
        <dbReference type="Proteomes" id="UP000324222"/>
    </source>
</evidence>
<evidence type="ECO:0000313" key="1">
    <source>
        <dbReference type="EMBL" id="MPC38403.1"/>
    </source>
</evidence>
<proteinExistence type="predicted"/>
<comment type="caution">
    <text evidence="1">The sequence shown here is derived from an EMBL/GenBank/DDBJ whole genome shotgun (WGS) entry which is preliminary data.</text>
</comment>
<keyword evidence="2" id="KW-1185">Reference proteome</keyword>
<organism evidence="1 2">
    <name type="scientific">Portunus trituberculatus</name>
    <name type="common">Swimming crab</name>
    <name type="synonym">Neptunus trituberculatus</name>
    <dbReference type="NCBI Taxonomy" id="210409"/>
    <lineage>
        <taxon>Eukaryota</taxon>
        <taxon>Metazoa</taxon>
        <taxon>Ecdysozoa</taxon>
        <taxon>Arthropoda</taxon>
        <taxon>Crustacea</taxon>
        <taxon>Multicrustacea</taxon>
        <taxon>Malacostraca</taxon>
        <taxon>Eumalacostraca</taxon>
        <taxon>Eucarida</taxon>
        <taxon>Decapoda</taxon>
        <taxon>Pleocyemata</taxon>
        <taxon>Brachyura</taxon>
        <taxon>Eubrachyura</taxon>
        <taxon>Portunoidea</taxon>
        <taxon>Portunidae</taxon>
        <taxon>Portuninae</taxon>
        <taxon>Portunus</taxon>
    </lineage>
</organism>
<dbReference type="AlphaFoldDB" id="A0A5B7EZX1"/>
<protein>
    <submittedName>
        <fullName evidence="1">Uncharacterized protein</fullName>
    </submittedName>
</protein>
<accession>A0A5B7EZX1</accession>
<reference evidence="1 2" key="1">
    <citation type="submission" date="2019-05" db="EMBL/GenBank/DDBJ databases">
        <title>Another draft genome of Portunus trituberculatus and its Hox gene families provides insights of decapod evolution.</title>
        <authorList>
            <person name="Jeong J.-H."/>
            <person name="Song I."/>
            <person name="Kim S."/>
            <person name="Choi T."/>
            <person name="Kim D."/>
            <person name="Ryu S."/>
            <person name="Kim W."/>
        </authorList>
    </citation>
    <scope>NUCLEOTIDE SEQUENCE [LARGE SCALE GENOMIC DNA]</scope>
    <source>
        <tissue evidence="1">Muscle</tissue>
    </source>
</reference>